<evidence type="ECO:0000259" key="9">
    <source>
        <dbReference type="Pfam" id="PF21082"/>
    </source>
</evidence>
<comment type="similarity">
    <text evidence="2">Belongs to the MscS (TC 1.A.23) family.</text>
</comment>
<accession>A0A6N2UP39</accession>
<dbReference type="PANTHER" id="PTHR43634">
    <property type="entry name" value="OW CONDUCTANCE MECHANOSENSITIVE CHANNEL"/>
    <property type="match status" value="1"/>
</dbReference>
<dbReference type="InterPro" id="IPR006685">
    <property type="entry name" value="MscS_channel_2nd"/>
</dbReference>
<feature type="domain" description="Mechanosensitive ion channel MscS C-terminal" evidence="9">
    <location>
        <begin position="263"/>
        <end position="350"/>
    </location>
</feature>
<dbReference type="InterPro" id="IPR010920">
    <property type="entry name" value="LSM_dom_sf"/>
</dbReference>
<feature type="domain" description="Mechanosensitive ion channel transmembrane helices 2/3" evidence="10">
    <location>
        <begin position="147"/>
        <end position="187"/>
    </location>
</feature>
<dbReference type="GO" id="GO:0005886">
    <property type="term" value="C:plasma membrane"/>
    <property type="evidence" value="ECO:0007669"/>
    <property type="project" value="UniProtKB-SubCell"/>
</dbReference>
<feature type="transmembrane region" description="Helical" evidence="7">
    <location>
        <begin position="103"/>
        <end position="122"/>
    </location>
</feature>
<dbReference type="EMBL" id="CACRTI010000004">
    <property type="protein sequence ID" value="VYT19589.1"/>
    <property type="molecule type" value="Genomic_DNA"/>
</dbReference>
<dbReference type="Gene3D" id="1.10.287.1260">
    <property type="match status" value="1"/>
</dbReference>
<dbReference type="InterPro" id="IPR011066">
    <property type="entry name" value="MscS_channel_C_sf"/>
</dbReference>
<dbReference type="SUPFAM" id="SSF82689">
    <property type="entry name" value="Mechanosensitive channel protein MscS (YggB), C-terminal domain"/>
    <property type="match status" value="1"/>
</dbReference>
<keyword evidence="3" id="KW-1003">Cell membrane</keyword>
<dbReference type="GO" id="GO:0008381">
    <property type="term" value="F:mechanosensitive monoatomic ion channel activity"/>
    <property type="evidence" value="ECO:0007669"/>
    <property type="project" value="UniProtKB-ARBA"/>
</dbReference>
<dbReference type="PROSITE" id="PS01246">
    <property type="entry name" value="UPF0003"/>
    <property type="match status" value="1"/>
</dbReference>
<dbReference type="AlphaFoldDB" id="A0A6N2UP39"/>
<dbReference type="InterPro" id="IPR006686">
    <property type="entry name" value="MscS_channel_CS"/>
</dbReference>
<sequence>MFILSTINELQFIFCYVSGSGKPGINMFAELFVKNVFNLTVILSSVFSLILMNVFFRHAHKRKKGFVFHTAQFLIYALIIGTLGRIANTIISYYNISAVSSSIIDFVCTSLIALILTIKLFLVINQFEKSQIKKGRDVTSARILSRIIKITLIVVIILLYGEHFGMSLSGLLTFGGIGGIAVGMAGKDILSNFFSGIMLYFDRPFSIGDWVRSPDRNIEGTVAEIGWRMTKITTFDHRPLYVPNSVFSSISVENPGRMSNRRINTVVGLRYEDASKVGTIVNAIRQMLQTHADIDQQQTLLVYFNGFGDSSLNIMVYCFTRTTVWEEWLAVQQQVYLNIIDIVQSHGADFAFPSQTLYLNNSSQG</sequence>
<evidence type="ECO:0000313" key="11">
    <source>
        <dbReference type="EMBL" id="VYT19589.1"/>
    </source>
</evidence>
<keyword evidence="5 7" id="KW-1133">Transmembrane helix</keyword>
<comment type="subcellular location">
    <subcellularLocation>
        <location evidence="1">Cell membrane</location>
        <topology evidence="1">Multi-pass membrane protein</topology>
    </subcellularLocation>
</comment>
<feature type="transmembrane region" description="Helical" evidence="7">
    <location>
        <begin position="166"/>
        <end position="185"/>
    </location>
</feature>
<organism evidence="11">
    <name type="scientific">Citrobacter amalonaticus</name>
    <dbReference type="NCBI Taxonomy" id="35703"/>
    <lineage>
        <taxon>Bacteria</taxon>
        <taxon>Pseudomonadati</taxon>
        <taxon>Pseudomonadota</taxon>
        <taxon>Gammaproteobacteria</taxon>
        <taxon>Enterobacterales</taxon>
        <taxon>Enterobacteriaceae</taxon>
        <taxon>Citrobacter</taxon>
    </lineage>
</organism>
<protein>
    <submittedName>
        <fullName evidence="11">Low conductance mechanosensitive channel YnaI</fullName>
    </submittedName>
</protein>
<gene>
    <name evidence="11" type="primary">ynaI</name>
    <name evidence="11" type="ORF">CALFYP1_03188</name>
</gene>
<dbReference type="Pfam" id="PF00924">
    <property type="entry name" value="MS_channel_2nd"/>
    <property type="match status" value="1"/>
</dbReference>
<evidence type="ECO:0000259" key="10">
    <source>
        <dbReference type="Pfam" id="PF21088"/>
    </source>
</evidence>
<keyword evidence="6 7" id="KW-0472">Membrane</keyword>
<evidence type="ECO:0000259" key="8">
    <source>
        <dbReference type="Pfam" id="PF00924"/>
    </source>
</evidence>
<dbReference type="Gene3D" id="3.30.70.100">
    <property type="match status" value="1"/>
</dbReference>
<evidence type="ECO:0000256" key="6">
    <source>
        <dbReference type="ARBA" id="ARBA00023136"/>
    </source>
</evidence>
<feature type="transmembrane region" description="Helical" evidence="7">
    <location>
        <begin position="68"/>
        <end position="91"/>
    </location>
</feature>
<dbReference type="Pfam" id="PF21082">
    <property type="entry name" value="MS_channel_3rd"/>
    <property type="match status" value="1"/>
</dbReference>
<dbReference type="SUPFAM" id="SSF50182">
    <property type="entry name" value="Sm-like ribonucleoproteins"/>
    <property type="match status" value="1"/>
</dbReference>
<dbReference type="PANTHER" id="PTHR43634:SF2">
    <property type="entry name" value="LOW CONDUCTANCE MECHANOSENSITIVE CHANNEL YNAI"/>
    <property type="match status" value="1"/>
</dbReference>
<evidence type="ECO:0000256" key="5">
    <source>
        <dbReference type="ARBA" id="ARBA00022989"/>
    </source>
</evidence>
<dbReference type="InterPro" id="IPR049142">
    <property type="entry name" value="MS_channel_1st"/>
</dbReference>
<dbReference type="InterPro" id="IPR011014">
    <property type="entry name" value="MscS_channel_TM-2"/>
</dbReference>
<evidence type="ECO:0000256" key="7">
    <source>
        <dbReference type="SAM" id="Phobius"/>
    </source>
</evidence>
<evidence type="ECO:0000256" key="2">
    <source>
        <dbReference type="ARBA" id="ARBA00008017"/>
    </source>
</evidence>
<proteinExistence type="inferred from homology"/>
<dbReference type="InterPro" id="IPR049278">
    <property type="entry name" value="MS_channel_C"/>
</dbReference>
<dbReference type="Pfam" id="PF21088">
    <property type="entry name" value="MS_channel_1st"/>
    <property type="match status" value="1"/>
</dbReference>
<name>A0A6N2UP39_CITAM</name>
<evidence type="ECO:0000256" key="4">
    <source>
        <dbReference type="ARBA" id="ARBA00022692"/>
    </source>
</evidence>
<feature type="transmembrane region" description="Helical" evidence="7">
    <location>
        <begin position="143"/>
        <end position="160"/>
    </location>
</feature>
<dbReference type="InterPro" id="IPR045042">
    <property type="entry name" value="YnaI-like"/>
</dbReference>
<reference evidence="11" key="1">
    <citation type="submission" date="2019-11" db="EMBL/GenBank/DDBJ databases">
        <authorList>
            <person name="Feng L."/>
        </authorList>
    </citation>
    <scope>NUCLEOTIDE SEQUENCE</scope>
    <source>
        <strain evidence="11">CAmalonaticusLFYP1</strain>
    </source>
</reference>
<feature type="domain" description="Mechanosensitive ion channel MscS" evidence="8">
    <location>
        <begin position="188"/>
        <end position="255"/>
    </location>
</feature>
<feature type="transmembrane region" description="Helical" evidence="7">
    <location>
        <begin position="36"/>
        <end position="56"/>
    </location>
</feature>
<dbReference type="Gene3D" id="2.30.30.60">
    <property type="match status" value="1"/>
</dbReference>
<dbReference type="InterPro" id="IPR023408">
    <property type="entry name" value="MscS_beta-dom_sf"/>
</dbReference>
<keyword evidence="4 7" id="KW-0812">Transmembrane</keyword>
<evidence type="ECO:0000256" key="3">
    <source>
        <dbReference type="ARBA" id="ARBA00022475"/>
    </source>
</evidence>
<evidence type="ECO:0000256" key="1">
    <source>
        <dbReference type="ARBA" id="ARBA00004651"/>
    </source>
</evidence>
<dbReference type="SUPFAM" id="SSF82861">
    <property type="entry name" value="Mechanosensitive channel protein MscS (YggB), transmembrane region"/>
    <property type="match status" value="1"/>
</dbReference>